<dbReference type="PRINTS" id="PR00169">
    <property type="entry name" value="KCHANNEL"/>
</dbReference>
<protein>
    <submittedName>
        <fullName evidence="14">Potassium channel family protein</fullName>
    </submittedName>
</protein>
<evidence type="ECO:0000259" key="13">
    <source>
        <dbReference type="Pfam" id="PF00520"/>
    </source>
</evidence>
<evidence type="ECO:0000256" key="9">
    <source>
        <dbReference type="ARBA" id="ARBA00023065"/>
    </source>
</evidence>
<feature type="transmembrane region" description="Helical" evidence="12">
    <location>
        <begin position="164"/>
        <end position="184"/>
    </location>
</feature>
<comment type="caution">
    <text evidence="14">The sequence shown here is derived from an EMBL/GenBank/DDBJ whole genome shotgun (WGS) entry which is preliminary data.</text>
</comment>
<evidence type="ECO:0000256" key="5">
    <source>
        <dbReference type="ARBA" id="ARBA00022826"/>
    </source>
</evidence>
<keyword evidence="7" id="KW-0630">Potassium</keyword>
<evidence type="ECO:0000256" key="6">
    <source>
        <dbReference type="ARBA" id="ARBA00022882"/>
    </source>
</evidence>
<dbReference type="SUPFAM" id="SSF81324">
    <property type="entry name" value="Voltage-gated potassium channels"/>
    <property type="match status" value="1"/>
</dbReference>
<dbReference type="GO" id="GO:0034702">
    <property type="term" value="C:monoatomic ion channel complex"/>
    <property type="evidence" value="ECO:0007669"/>
    <property type="project" value="UniProtKB-KW"/>
</dbReference>
<dbReference type="PANTHER" id="PTHR11537">
    <property type="entry name" value="VOLTAGE-GATED POTASSIUM CHANNEL"/>
    <property type="match status" value="1"/>
</dbReference>
<name>A0ABD5PHG9_9EURY</name>
<feature type="transmembrane region" description="Helical" evidence="12">
    <location>
        <begin position="93"/>
        <end position="113"/>
    </location>
</feature>
<dbReference type="Gene3D" id="1.20.5.110">
    <property type="match status" value="1"/>
</dbReference>
<dbReference type="Pfam" id="PF00520">
    <property type="entry name" value="Ion_trans"/>
    <property type="match status" value="1"/>
</dbReference>
<keyword evidence="3" id="KW-0633">Potassium transport</keyword>
<evidence type="ECO:0000313" key="14">
    <source>
        <dbReference type="EMBL" id="MFC4360309.1"/>
    </source>
</evidence>
<feature type="transmembrane region" description="Helical" evidence="12">
    <location>
        <begin position="55"/>
        <end position="73"/>
    </location>
</feature>
<evidence type="ECO:0000256" key="8">
    <source>
        <dbReference type="ARBA" id="ARBA00022989"/>
    </source>
</evidence>
<evidence type="ECO:0000256" key="1">
    <source>
        <dbReference type="ARBA" id="ARBA00004141"/>
    </source>
</evidence>
<evidence type="ECO:0000256" key="12">
    <source>
        <dbReference type="SAM" id="Phobius"/>
    </source>
</evidence>
<accession>A0ABD5PHG9</accession>
<keyword evidence="4 12" id="KW-0812">Transmembrane</keyword>
<feature type="transmembrane region" description="Helical" evidence="12">
    <location>
        <begin position="25"/>
        <end position="49"/>
    </location>
</feature>
<gene>
    <name evidence="14" type="ORF">ACFO0N_20375</name>
</gene>
<keyword evidence="15" id="KW-1185">Reference proteome</keyword>
<evidence type="ECO:0000256" key="7">
    <source>
        <dbReference type="ARBA" id="ARBA00022958"/>
    </source>
</evidence>
<keyword evidence="5" id="KW-0631">Potassium channel</keyword>
<proteinExistence type="predicted"/>
<feature type="transmembrane region" description="Helical" evidence="12">
    <location>
        <begin position="125"/>
        <end position="143"/>
    </location>
</feature>
<dbReference type="InterPro" id="IPR005821">
    <property type="entry name" value="Ion_trans_dom"/>
</dbReference>
<keyword evidence="10 12" id="KW-0472">Membrane</keyword>
<keyword evidence="8 12" id="KW-1133">Transmembrane helix</keyword>
<comment type="subcellular location">
    <subcellularLocation>
        <location evidence="1">Membrane</location>
        <topology evidence="1">Multi-pass membrane protein</topology>
    </subcellularLocation>
</comment>
<dbReference type="InterPro" id="IPR028325">
    <property type="entry name" value="VG_K_chnl"/>
</dbReference>
<evidence type="ECO:0000313" key="15">
    <source>
        <dbReference type="Proteomes" id="UP001595921"/>
    </source>
</evidence>
<dbReference type="Gene3D" id="1.20.120.350">
    <property type="entry name" value="Voltage-gated potassium channels. Chain C"/>
    <property type="match status" value="1"/>
</dbReference>
<keyword evidence="6" id="KW-0851">Voltage-gated channel</keyword>
<dbReference type="RefSeq" id="WP_267620341.1">
    <property type="nucleotide sequence ID" value="NZ_JAODIW010000005.1"/>
</dbReference>
<evidence type="ECO:0000256" key="3">
    <source>
        <dbReference type="ARBA" id="ARBA00022538"/>
    </source>
</evidence>
<evidence type="ECO:0000256" key="4">
    <source>
        <dbReference type="ARBA" id="ARBA00022692"/>
    </source>
</evidence>
<feature type="domain" description="Ion transport" evidence="13">
    <location>
        <begin position="28"/>
        <end position="252"/>
    </location>
</feature>
<sequence length="293" mass="31747">MVRASRRRVSELVDPGTEDRWGRRLTAAVVLLASLNVVALVLQSVPAVYRSSPRFFSAFSFGSVLLFTLLYALRVWSVTASANRRDADGRLRFVRSPIAVVDVVVLTLFWGGLLWEVLWPTTVPSVFGAGAVRVLWLAHVFELPQLKRSRRRFKRVLLAQREDLAIAFSGAGMLVLVSSTLMYFAERGAQPDAFSSIPAALWWGVVTLTTVGYGDVIPVTPLGRLLGAITTFGGIAFFALPSSVLAAGFFSERTAEREGTTEDGRTCCPHCGKSLHSAAGGVRPALGSSSEDD</sequence>
<dbReference type="Gene3D" id="1.10.287.70">
    <property type="match status" value="1"/>
</dbReference>
<feature type="transmembrane region" description="Helical" evidence="12">
    <location>
        <begin position="225"/>
        <end position="250"/>
    </location>
</feature>
<dbReference type="GO" id="GO:0005267">
    <property type="term" value="F:potassium channel activity"/>
    <property type="evidence" value="ECO:0007669"/>
    <property type="project" value="UniProtKB-KW"/>
</dbReference>
<evidence type="ECO:0000256" key="10">
    <source>
        <dbReference type="ARBA" id="ARBA00023136"/>
    </source>
</evidence>
<organism evidence="14 15">
    <name type="scientific">Halobium salinum</name>
    <dbReference type="NCBI Taxonomy" id="1364940"/>
    <lineage>
        <taxon>Archaea</taxon>
        <taxon>Methanobacteriati</taxon>
        <taxon>Methanobacteriota</taxon>
        <taxon>Stenosarchaea group</taxon>
        <taxon>Halobacteria</taxon>
        <taxon>Halobacteriales</taxon>
        <taxon>Haloferacaceae</taxon>
        <taxon>Halobium</taxon>
    </lineage>
</organism>
<keyword evidence="9" id="KW-0406">Ion transport</keyword>
<dbReference type="InterPro" id="IPR027359">
    <property type="entry name" value="Volt_channel_dom_sf"/>
</dbReference>
<dbReference type="EMBL" id="JBHSDS010000017">
    <property type="protein sequence ID" value="MFC4360309.1"/>
    <property type="molecule type" value="Genomic_DNA"/>
</dbReference>
<reference evidence="14 15" key="1">
    <citation type="journal article" date="2019" name="Int. J. Syst. Evol. Microbiol.">
        <title>The Global Catalogue of Microorganisms (GCM) 10K type strain sequencing project: providing services to taxonomists for standard genome sequencing and annotation.</title>
        <authorList>
            <consortium name="The Broad Institute Genomics Platform"/>
            <consortium name="The Broad Institute Genome Sequencing Center for Infectious Disease"/>
            <person name="Wu L."/>
            <person name="Ma J."/>
        </authorList>
    </citation>
    <scope>NUCLEOTIDE SEQUENCE [LARGE SCALE GENOMIC DNA]</scope>
    <source>
        <strain evidence="14 15">CGMCC 1.12553</strain>
    </source>
</reference>
<dbReference type="AlphaFoldDB" id="A0ABD5PHG9"/>
<dbReference type="PANTHER" id="PTHR11537:SF254">
    <property type="entry name" value="POTASSIUM VOLTAGE-GATED CHANNEL PROTEIN SHAB"/>
    <property type="match status" value="1"/>
</dbReference>
<dbReference type="Proteomes" id="UP001595921">
    <property type="component" value="Unassembled WGS sequence"/>
</dbReference>
<evidence type="ECO:0000256" key="2">
    <source>
        <dbReference type="ARBA" id="ARBA00022448"/>
    </source>
</evidence>
<keyword evidence="11 14" id="KW-0407">Ion channel</keyword>
<evidence type="ECO:0000256" key="11">
    <source>
        <dbReference type="ARBA" id="ARBA00023303"/>
    </source>
</evidence>
<keyword evidence="2" id="KW-0813">Transport</keyword>